<dbReference type="PANTHER" id="PTHR13832">
    <property type="entry name" value="PROTEIN PHOSPHATASE 2C"/>
    <property type="match status" value="1"/>
</dbReference>
<dbReference type="InterPro" id="IPR015655">
    <property type="entry name" value="PP2C"/>
</dbReference>
<gene>
    <name evidence="2" type="ORF">CCMP2556_LOCUS50214</name>
</gene>
<dbReference type="CDD" id="cd00143">
    <property type="entry name" value="PP2Cc"/>
    <property type="match status" value="1"/>
</dbReference>
<dbReference type="PROSITE" id="PS51746">
    <property type="entry name" value="PPM_2"/>
    <property type="match status" value="1"/>
</dbReference>
<evidence type="ECO:0000313" key="3">
    <source>
        <dbReference type="Proteomes" id="UP001642484"/>
    </source>
</evidence>
<name>A0ABP0S5K7_9DINO</name>
<sequence>MAAARVYAQQSAHAAPVSVRSYFPHREPEPKEITALLARLRHRWAEALNALWLFGGLELPICTANAALAAHSASSSAWRSSLALLRLLGLRSSTRDVRDVVSYSSSAVSLERRSKWTAVLILLQELTRARLQRDLLSDAVAISACGLGHAWPRAEGLVAELRSRSLRVNSVVATSILSSTPWRRASACAEGLSQLAAPALARAYRSWQVAVDSSPITTIQLNAAVTRCANAAQWHCAQQLLQEASAARVVYSAEAQAPARAACVAAGGWTRGLQLLEGAAQTVYVLAAALSWATWPAGLMLFRQVSQGALQLDLTTLNSALALLDHSSWPQALELLRTSSAEELRPDVLSWQGVCSTLGETCPSSSSPQLLVALEQLAAAGLADLAVNDVITANAGDSRAVMCRKGQAVELSYDHKPASETEKTRIEAAGGYLEESAGGARVNGNLNLSRAIGDLEYKKRSDLKPEEQVICSTPDVVVRELTPEDEFIVLACDGVWDVMSNQDICDFIKPRLEKGMDLKEVAADVLEHCCSEDPQKTDGLGTDNMTVIIVKLNESSSWTAS</sequence>
<keyword evidence="3" id="KW-1185">Reference proteome</keyword>
<feature type="domain" description="PPM-type phosphatase" evidence="1">
    <location>
        <begin position="260"/>
        <end position="552"/>
    </location>
</feature>
<reference evidence="2 3" key="1">
    <citation type="submission" date="2024-02" db="EMBL/GenBank/DDBJ databases">
        <authorList>
            <person name="Chen Y."/>
            <person name="Shah S."/>
            <person name="Dougan E. K."/>
            <person name="Thang M."/>
            <person name="Chan C."/>
        </authorList>
    </citation>
    <scope>NUCLEOTIDE SEQUENCE [LARGE SCALE GENOMIC DNA]</scope>
</reference>
<dbReference type="InterPro" id="IPR036457">
    <property type="entry name" value="PPM-type-like_dom_sf"/>
</dbReference>
<accession>A0ABP0S5K7</accession>
<dbReference type="EMBL" id="CAXAMN010027017">
    <property type="protein sequence ID" value="CAK9107612.1"/>
    <property type="molecule type" value="Genomic_DNA"/>
</dbReference>
<protein>
    <recommendedName>
        <fullName evidence="1">PPM-type phosphatase domain-containing protein</fullName>
    </recommendedName>
</protein>
<dbReference type="InterPro" id="IPR011990">
    <property type="entry name" value="TPR-like_helical_dom_sf"/>
</dbReference>
<dbReference type="Proteomes" id="UP001642484">
    <property type="component" value="Unassembled WGS sequence"/>
</dbReference>
<dbReference type="InterPro" id="IPR001932">
    <property type="entry name" value="PPM-type_phosphatase-like_dom"/>
</dbReference>
<evidence type="ECO:0000259" key="1">
    <source>
        <dbReference type="PROSITE" id="PS51746"/>
    </source>
</evidence>
<comment type="caution">
    <text evidence="2">The sequence shown here is derived from an EMBL/GenBank/DDBJ whole genome shotgun (WGS) entry which is preliminary data.</text>
</comment>
<dbReference type="PANTHER" id="PTHR13832:SF827">
    <property type="entry name" value="PROTEIN PHOSPHATASE 1L"/>
    <property type="match status" value="1"/>
</dbReference>
<dbReference type="SUPFAM" id="SSF81606">
    <property type="entry name" value="PP2C-like"/>
    <property type="match status" value="1"/>
</dbReference>
<dbReference type="Gene3D" id="1.25.40.10">
    <property type="entry name" value="Tetratricopeptide repeat domain"/>
    <property type="match status" value="1"/>
</dbReference>
<evidence type="ECO:0000313" key="2">
    <source>
        <dbReference type="EMBL" id="CAK9107612.1"/>
    </source>
</evidence>
<organism evidence="2 3">
    <name type="scientific">Durusdinium trenchii</name>
    <dbReference type="NCBI Taxonomy" id="1381693"/>
    <lineage>
        <taxon>Eukaryota</taxon>
        <taxon>Sar</taxon>
        <taxon>Alveolata</taxon>
        <taxon>Dinophyceae</taxon>
        <taxon>Suessiales</taxon>
        <taxon>Symbiodiniaceae</taxon>
        <taxon>Durusdinium</taxon>
    </lineage>
</organism>
<dbReference type="Pfam" id="PF00481">
    <property type="entry name" value="PP2C"/>
    <property type="match status" value="1"/>
</dbReference>
<proteinExistence type="predicted"/>
<dbReference type="SMART" id="SM00332">
    <property type="entry name" value="PP2Cc"/>
    <property type="match status" value="1"/>
</dbReference>
<dbReference type="Gene3D" id="3.60.40.10">
    <property type="entry name" value="PPM-type phosphatase domain"/>
    <property type="match status" value="1"/>
</dbReference>